<proteinExistence type="predicted"/>
<dbReference type="Proteomes" id="UP000466442">
    <property type="component" value="Unassembled WGS sequence"/>
</dbReference>
<keyword evidence="3" id="KW-1185">Reference proteome</keyword>
<gene>
    <name evidence="2" type="ORF">GE061_005678</name>
</gene>
<comment type="caution">
    <text evidence="2">The sequence shown here is derived from an EMBL/GenBank/DDBJ whole genome shotgun (WGS) entry which is preliminary data.</text>
</comment>
<feature type="compositionally biased region" description="Polar residues" evidence="1">
    <location>
        <begin position="145"/>
        <end position="154"/>
    </location>
</feature>
<evidence type="ECO:0000313" key="3">
    <source>
        <dbReference type="Proteomes" id="UP000466442"/>
    </source>
</evidence>
<dbReference type="OrthoDB" id="6629449at2759"/>
<name>A0A8S9WYQ6_APOLU</name>
<dbReference type="EMBL" id="WIXP02000013">
    <property type="protein sequence ID" value="KAF6201231.1"/>
    <property type="molecule type" value="Genomic_DNA"/>
</dbReference>
<organism evidence="2 3">
    <name type="scientific">Apolygus lucorum</name>
    <name type="common">Small green plant bug</name>
    <name type="synonym">Lygocoris lucorum</name>
    <dbReference type="NCBI Taxonomy" id="248454"/>
    <lineage>
        <taxon>Eukaryota</taxon>
        <taxon>Metazoa</taxon>
        <taxon>Ecdysozoa</taxon>
        <taxon>Arthropoda</taxon>
        <taxon>Hexapoda</taxon>
        <taxon>Insecta</taxon>
        <taxon>Pterygota</taxon>
        <taxon>Neoptera</taxon>
        <taxon>Paraneoptera</taxon>
        <taxon>Hemiptera</taxon>
        <taxon>Heteroptera</taxon>
        <taxon>Panheteroptera</taxon>
        <taxon>Cimicomorpha</taxon>
        <taxon>Miridae</taxon>
        <taxon>Mirini</taxon>
        <taxon>Apolygus</taxon>
    </lineage>
</organism>
<reference evidence="2" key="1">
    <citation type="journal article" date="2021" name="Mol. Ecol. Resour.">
        <title>Apolygus lucorum genome provides insights into omnivorousness and mesophyll feeding.</title>
        <authorList>
            <person name="Liu Y."/>
            <person name="Liu H."/>
            <person name="Wang H."/>
            <person name="Huang T."/>
            <person name="Liu B."/>
            <person name="Yang B."/>
            <person name="Yin L."/>
            <person name="Li B."/>
            <person name="Zhang Y."/>
            <person name="Zhang S."/>
            <person name="Jiang F."/>
            <person name="Zhang X."/>
            <person name="Ren Y."/>
            <person name="Wang B."/>
            <person name="Wang S."/>
            <person name="Lu Y."/>
            <person name="Wu K."/>
            <person name="Fan W."/>
            <person name="Wang G."/>
        </authorList>
    </citation>
    <scope>NUCLEOTIDE SEQUENCE</scope>
    <source>
        <strain evidence="2">12Hb</strain>
    </source>
</reference>
<feature type="compositionally biased region" description="Basic and acidic residues" evidence="1">
    <location>
        <begin position="155"/>
        <end position="187"/>
    </location>
</feature>
<evidence type="ECO:0000313" key="2">
    <source>
        <dbReference type="EMBL" id="KAF6201231.1"/>
    </source>
</evidence>
<protein>
    <submittedName>
        <fullName evidence="2">Uncharacterized protein</fullName>
    </submittedName>
</protein>
<sequence length="449" mass="51892">MVWGIMRCIRQLGKGDPVEESRVKELMKERGWTNRDEDISRWVEAGVYLGAIVRTSRGLQVPTKLARFMASCTDSVRGSCSRDLPVWKWVKKDCCSCLSSLKPSRKNSTRKGESTIRPTVNRLRGDLYRILLMKRQLKFERSKSKPNAGTTSSRENVKTRRESENGKEHDQKRETVQSRCTKQTEETEITEGHNFLREWYEEWKPDVKKVHSETRSYLVTDEDGQEYRVSLEYVRQYLGVTLSSSGQFKVQAKQAISKSKMAMGCTREIFWRGRVVSWDAKTKHFETMIESVLLYAAERTCDSALNPLYRRIVEYGGRQHYLGIYRNIHVERLLAQMRLASKDITRFYHKTVAYTIDGTMPCMHCNMRAVKNAIHWVLLCPLYEPYRRHYLSFYIKPGKPLGSMSTSELELVLCDILDVGEDNAKAFAVPISDAQFRGPISDAACLLCK</sequence>
<evidence type="ECO:0000256" key="1">
    <source>
        <dbReference type="SAM" id="MobiDB-lite"/>
    </source>
</evidence>
<accession>A0A8S9WYQ6</accession>
<feature type="region of interest" description="Disordered" evidence="1">
    <location>
        <begin position="140"/>
        <end position="187"/>
    </location>
</feature>
<dbReference type="AlphaFoldDB" id="A0A8S9WYQ6"/>